<evidence type="ECO:0000313" key="4">
    <source>
        <dbReference type="EMBL" id="UFP96757.1"/>
    </source>
</evidence>
<dbReference type="Gene3D" id="3.40.720.10">
    <property type="entry name" value="Alkaline Phosphatase, subunit A"/>
    <property type="match status" value="2"/>
</dbReference>
<dbReference type="InterPro" id="IPR051200">
    <property type="entry name" value="Host-pathogen_enzymatic-act"/>
</dbReference>
<dbReference type="NCBIfam" id="TIGR02276">
    <property type="entry name" value="beta_rpt_yvtn"/>
    <property type="match status" value="2"/>
</dbReference>
<gene>
    <name evidence="4" type="ORF">ISF26_11335</name>
</gene>
<evidence type="ECO:0000259" key="3">
    <source>
        <dbReference type="Pfam" id="PF21783"/>
    </source>
</evidence>
<dbReference type="Proteomes" id="UP001054846">
    <property type="component" value="Chromosome"/>
</dbReference>
<dbReference type="RefSeq" id="WP_230844092.1">
    <property type="nucleotide sequence ID" value="NZ_CP063845.1"/>
</dbReference>
<proteinExistence type="predicted"/>
<dbReference type="EMBL" id="CP063845">
    <property type="protein sequence ID" value="UFP96757.1"/>
    <property type="molecule type" value="Genomic_DNA"/>
</dbReference>
<accession>A0ABY3PTC5</accession>
<dbReference type="InterPro" id="IPR011964">
    <property type="entry name" value="YVTN_b-propeller_repeat"/>
</dbReference>
<reference evidence="4 5" key="1">
    <citation type="journal article" date="2021" name="Genome Biol. Evol.">
        <title>Complete Genome Sequencing of a Novel Gloeobacter Species from a Waterfall Cave in Mexico.</title>
        <authorList>
            <person name="Saw J.H."/>
            <person name="Cardona T."/>
            <person name="Montejano G."/>
        </authorList>
    </citation>
    <scope>NUCLEOTIDE SEQUENCE [LARGE SCALE GENOMIC DNA]</scope>
    <source>
        <strain evidence="4">MG652769</strain>
    </source>
</reference>
<dbReference type="InterPro" id="IPR048433">
    <property type="entry name" value="YNCE-like_beta-prop"/>
</dbReference>
<evidence type="ECO:0000313" key="5">
    <source>
        <dbReference type="Proteomes" id="UP001054846"/>
    </source>
</evidence>
<dbReference type="Gene3D" id="2.130.10.10">
    <property type="entry name" value="YVTN repeat-like/Quinoprotein amine dehydrogenase"/>
    <property type="match status" value="3"/>
</dbReference>
<keyword evidence="1 2" id="KW-0732">Signal</keyword>
<organism evidence="4 5">
    <name type="scientific">Gloeobacter morelensis MG652769</name>
    <dbReference type="NCBI Taxonomy" id="2781736"/>
    <lineage>
        <taxon>Bacteria</taxon>
        <taxon>Bacillati</taxon>
        <taxon>Cyanobacteriota</taxon>
        <taxon>Cyanophyceae</taxon>
        <taxon>Gloeobacterales</taxon>
        <taxon>Gloeobacteraceae</taxon>
        <taxon>Gloeobacter</taxon>
        <taxon>Gloeobacter morelensis</taxon>
    </lineage>
</organism>
<dbReference type="InterPro" id="IPR015943">
    <property type="entry name" value="WD40/YVTN_repeat-like_dom_sf"/>
</dbReference>
<feature type="domain" description="YNCE-like beta-propeller" evidence="3">
    <location>
        <begin position="294"/>
        <end position="366"/>
    </location>
</feature>
<dbReference type="InterPro" id="IPR017850">
    <property type="entry name" value="Alkaline_phosphatase_core_sf"/>
</dbReference>
<protein>
    <recommendedName>
        <fullName evidence="3">YNCE-like beta-propeller domain-containing protein</fullName>
    </recommendedName>
</protein>
<sequence>MTSTRSRLLLSALLATSLTLQPLAAIAQTSLPVGDIGGNASIIPTGQVVTPTAAPGSTYARLSTGLRPDGNADAQGAVKTALSPDGKTLLVLTSGYNQYFSDQTTGELLSYPVLDPTTGLASTVTIPQAEWVFVFDVSSGALVKKQQINLPNTYNGLVWAPDGKRFYVSAGIDDRIYVYKFDGGQYVPDAPFILLGHNSNQTAPLPTYDGGILKGTPADAASGGLVTTGAVAAGLDISRDGQTLVVANFQNDSISIIDTATRAVFEEIKFFIPGGTVATGELPFDVAIYSDARGAAAKVFVTSTRDDEVLAVDLASKVVTRVPVGGQPNKLALSANQGRLYVVNGNSDSLSVIDPVTNNVVRTISLARPGYKYKGSNPNAIAFSPDGKKLYVTLGVENAVAVVDQASGKVEGRIPTGWYPNSVSVAAGGSKLFVVNAKDNVGPNPSNGRTTEAGAASNTTFRNEYNWALEKAGISTIPVPGAASLERLSARVDKNNGFGNQRPDPLMAYLRTKIKHVIYVVKENRTYDQVLGDLPVGNGDPSLTLFPEPISPNHHKLATDFVILDNFYNPGESSGVGWSWSTFARTTDYTEKTQSVLYGNANFSGLTYDYEGTNRNISVGLPQTSPTPNQINTRVTGILDPSGSSSILPGTKDANAPEGDGDLEPGAIGGYLWDAALRAGKTVRNYGFFIDLAYYGTSQDDPTVPDPANPLYIPITRTPFASNIPQAPGTKPALLDKTDIYFRGYDQKISDIFLYEEWKREFDGYVANNNLPNLQLVRIMHDHFGSFGQQAVAGLDTAETQMADNDYALGKLVEAVSKSIYWKDTAIVVLEDDSQDGPDHVDGHRSIAYVISPYTKRGALVSTNYTTVSALRTIEDLLGLDYLGLLDANTRPMADVFTRVPNFNTYTAVIPGILCAPPVDPALVPECADAAAPKTVAVKPLHDGKWWVNATKGFNFSVEDKLDVVAFNRLLWQGVKGTGVSYPEERNRKDLRNNRTQLLKNWTAKQPK</sequence>
<dbReference type="SUPFAM" id="SSF50969">
    <property type="entry name" value="YVTN repeat-like/Quinoprotein amine dehydrogenase"/>
    <property type="match status" value="1"/>
</dbReference>
<dbReference type="PANTHER" id="PTHR47197:SF3">
    <property type="entry name" value="DIHYDRO-HEME D1 DEHYDROGENASE"/>
    <property type="match status" value="1"/>
</dbReference>
<name>A0ABY3PTC5_9CYAN</name>
<dbReference type="SUPFAM" id="SSF53649">
    <property type="entry name" value="Alkaline phosphatase-like"/>
    <property type="match status" value="1"/>
</dbReference>
<dbReference type="InterPro" id="IPR011044">
    <property type="entry name" value="Quino_amine_DH_bsu"/>
</dbReference>
<dbReference type="Pfam" id="PF21783">
    <property type="entry name" value="YNCE"/>
    <property type="match status" value="1"/>
</dbReference>
<feature type="signal peptide" evidence="2">
    <location>
        <begin position="1"/>
        <end position="27"/>
    </location>
</feature>
<dbReference type="PANTHER" id="PTHR47197">
    <property type="entry name" value="PROTEIN NIRF"/>
    <property type="match status" value="1"/>
</dbReference>
<feature type="chain" id="PRO_5045425012" description="YNCE-like beta-propeller domain-containing protein" evidence="2">
    <location>
        <begin position="28"/>
        <end position="1008"/>
    </location>
</feature>
<evidence type="ECO:0000256" key="2">
    <source>
        <dbReference type="SAM" id="SignalP"/>
    </source>
</evidence>
<evidence type="ECO:0000256" key="1">
    <source>
        <dbReference type="ARBA" id="ARBA00022729"/>
    </source>
</evidence>
<keyword evidence="5" id="KW-1185">Reference proteome</keyword>